<comment type="function">
    <text evidence="12">Cadherins are calcium-dependent cell adhesion proteins.</text>
</comment>
<dbReference type="Proteomes" id="UP001152795">
    <property type="component" value="Unassembled WGS sequence"/>
</dbReference>
<dbReference type="PANTHER" id="PTHR24027:SF422">
    <property type="entry name" value="CADHERIN DOMAIN-CONTAINING PROTEIN"/>
    <property type="match status" value="1"/>
</dbReference>
<feature type="signal peptide" evidence="15">
    <location>
        <begin position="1"/>
        <end position="28"/>
    </location>
</feature>
<dbReference type="SMART" id="SM00181">
    <property type="entry name" value="EGF"/>
    <property type="match status" value="3"/>
</dbReference>
<evidence type="ECO:0000256" key="8">
    <source>
        <dbReference type="ARBA" id="ARBA00023157"/>
    </source>
</evidence>
<dbReference type="PROSITE" id="PS00022">
    <property type="entry name" value="EGF_1"/>
    <property type="match status" value="3"/>
</dbReference>
<dbReference type="InterPro" id="IPR013320">
    <property type="entry name" value="ConA-like_dom_sf"/>
</dbReference>
<dbReference type="PROSITE" id="PS50026">
    <property type="entry name" value="EGF_3"/>
    <property type="match status" value="3"/>
</dbReference>
<sequence>MGGRVVPNIKLIALNLVVVCLLLVVTESVSFDGNLDIIPFEGSEHVRSTSSRFISMMLKKSAANRYSEKSSLESQSRVRRDYDEALARARRDDEIERTKQDELREEYERRLFESLNIIGTVEATRLYVPEYIQDDTTTTGSPKAFNIEIGTVVGKVRKLFPHGKQLIVWPYEGWRNFTVDQNTGEIKTTAKMDFELIWLYNMTIRDFKHNYSDPNPSTRQPPMPDPLPEPDPKTDYVDHYLIIEVIDRNDNVPKFIRDTTRGGLFTGQVNTNARAGTPILYIHPEDGDSGPRGRIRFNIKTDDGKQSDFTIDPKTHLLKTAGGKKLPSGDYKVNVEALDYGMPPKSSGFQEFLVRVRKLEPEFFGIPYNLNFSEASVCGSVVATVAATSRSGMPIKYEILTANVKNTFAINHLGQITLLRKLDYDTGNSSDKMFTFNVRATEDAYEGRSTDAIVNLKLVNADNHLGMFKTPAKQLQFEEGSFRAGGDIYKVDVEDCDCKENCECKTGEMIYKIGDTEGFFDITSGGQIRNIKDLDYEKRNYFFFPVQVIDPGKNGRTRTSYVEITVLDVDDTPPNFPTPNYDFAIFEDAPKNQVIGVAQALDPDPATKPDDITYSITNADPVEGREYFTIGNQGVITVLKNTNRFRGFDIYELTITAIDKGNHRSDPPATVKIRVLDVNDHQPVFRECKQQSIKEKQPIGTLLTTLTATDEDRGVNKLIEYSLALVQKHNFFKINNQTGRVSTTIELDREQYDEIFVVAKATDGGAGRSEPLRQVGYCQFIVKVEDVNDHHPMFTVQTFKVNVLRTLAIGDTLLQVEAVDPDLGVNANIEYVILTQKLGTKDDKEYLEVVKATGEVKVKTSMGSVNNDQEIVLVIQATNKIPVIGSLISTPSQTTVRVKISSIQGPAAQLKYTGTVRENQNPGVVALKLTIPGTNLVFSLQTIRDRGNLPFHIGSTSGEIKTTKPLDFEFKKSYLFAVTVHEQGKTGSTSIIVQINVIDIDDVVPIFGNDNYEATVSEAAAGGVNVFRVQASDPDPINGDKILYKIEPGLDSKTFTVSEMTNFAQIKTAPGLKVGDFDREKKDTYTIIIEAYRQSSPSLKSTAILIVHVRDENDSPPIFAKTDYKAADIPENIPVPYIVPNLVLNATDQDILENGDVYYFITSGNDGRFSMETIVGQDRKNTGRLIVSRPLDAKKSPEFENNPVYTLTVTATDRKHTATATVTVRIQDRPDSKPEFLEPYYEKYLPENAGPGLPVVQVKVRKPEDPQAVIRYRLDEKATPYFEINEETGMIKTAGDPLDWEITPVITFPVYAYERRSPNITGQTFVRVVINDVNDASPVFPDQPYVGYIKENMPAGTLVRCINGIDRDNPDINDGKNVRLTYELLTNTGEDPFDKDGKLFTFDSSGRLETRVRLNAEEFRRNLSIRIRAWDDGNPRLWGETDVTIVIRDVSEFPAWFRKRDYEATVSESRPPGYVVLQLTTKDRDFAPPNNYAFSLKSGNVPYAFDINQETGEIVVAGVLDIEKIAKRVYTLTVGLKERNDELLIPDALGLQKAFEDTATVKITIEQGNDNRPTFTKSDKIYHTTISEDTPVGTKLNLGIAATDDDVGYSNKFRFRITSGNVGDWFGVAKPDNASNRADVIIQYPLDREFKEIYQMQLVVIDEGGVSDTAWLRITLTDKNDNAPRFLPPYYSVTILEGTCDANTPLATITVVDDDEPDQGPFKIEFAPNGNPGTRFQLRNPTHNTSQLYCSGVIDREVTPDLKVVIKATDDPPQKDFPKLSSTVNVFVHVADRDDHSSPTSSARMRVVVNAVNGKFVGGEVAKTYFKDTDGDGDSSAMTYSLIGSDDFAVKAEDGWITAKPTVKLGKYQLKILGRRGNSRPVCDVDVIVRDIPSDAIENSAAIQLHEVLDPNRFLNPIRVGTSNNFETITYYDRFVNMLSNLFGVSVDNVFVFSIQVSKQVKPGRPYPAIDVHFSIRKESTVKSSFLPRWLLINVLEHRNSTTTLNDIGFKLGMIGLDYCAQEMLKSGMCRNVIRAVVDEFNVVSSDYGLIPVPDYAVAITSIKVVADAEYDRYHQDPDPEYDTCIDGFSCLNGGKCHDVVPRGFVCQCPGAYSGPRCQLTTRTFEGDSYIWLPPKTPHHFGSVSLEFATNAASGLLLYQGPAVKDGNNGHRDFLAISLVDGRIRVGLSFGGQGEPLLINMIKGPSLNNGKWHHVQVSHERKDVTLIIDHCKYADIVVDDERIVELRENCEIIAKTTQNFEFLNGLGPMQIGGVENMPLDYPTSKYIEYRHFHGCIRKITENLEMYDLAYPLKVVNAPAGCTIMATCPTCLNGGYCFPGFARSVCSCPAGFVGDDCSGNAPRYWYMENSFTEYTLPGEEKRKKRAAAQEPGDLLDRFSNFITMQIRLDPGVTEAIFFFAVSQDGMEYSRLGYEEQKLYYEFKLLDALVRLEMDPKADVADGKWHNVTVKREGNFAVLQVDYAGRVSRNTGGTKQLIRMSSGKIVVGGLPDIAPNMTTVNKVVEQSVTDRRYRRSAGTILGVTTGGRAVKGVSGDMQGCMGSSSYNGKNMDTDPNIKKERLNVEIGCPCSRRVHLCRNGGVCVAAAEPFCQCTHGWSGKNCEKIVYVAPVLGNRVDGRARWKDGGVLVVIFIVVLCVLILAIALLVIKKRREAPYSVPVGDEGQDSIMPYHDDGAGEEDTFNYDIHHLMKYSYRDGHGTITKSVNGKELATENVELLSQGTDGVMPGSSAGMMMRERKDVMARESVDLWPFILERVQRADEDMSWWPEDEMRHWSDEGDEGEPADLSEIEDSDDEDEPEQDWDFLKDWGRKFENLNQIFNPEEEEDDDDDEETEA</sequence>
<dbReference type="CDD" id="cd11304">
    <property type="entry name" value="Cadherin_repeat"/>
    <property type="match status" value="15"/>
</dbReference>
<feature type="disulfide bond" evidence="10">
    <location>
        <begin position="2347"/>
        <end position="2356"/>
    </location>
</feature>
<evidence type="ECO:0000256" key="11">
    <source>
        <dbReference type="RuleBase" id="RU003318"/>
    </source>
</evidence>
<evidence type="ECO:0000256" key="9">
    <source>
        <dbReference type="PROSITE-ProRule" id="PRU00043"/>
    </source>
</evidence>
<dbReference type="GO" id="GO:0008013">
    <property type="term" value="F:beta-catenin binding"/>
    <property type="evidence" value="ECO:0007669"/>
    <property type="project" value="TreeGrafter"/>
</dbReference>
<feature type="transmembrane region" description="Helical" evidence="14">
    <location>
        <begin position="2643"/>
        <end position="2666"/>
    </location>
</feature>
<dbReference type="InterPro" id="IPR015919">
    <property type="entry name" value="Cadherin-like_sf"/>
</dbReference>
<evidence type="ECO:0000256" key="3">
    <source>
        <dbReference type="ARBA" id="ARBA00022729"/>
    </source>
</evidence>
<keyword evidence="6 14" id="KW-1133">Transmembrane helix</keyword>
<dbReference type="CDD" id="cd00054">
    <property type="entry name" value="EGF_CA"/>
    <property type="match status" value="3"/>
</dbReference>
<keyword evidence="4" id="KW-0677">Repeat</keyword>
<dbReference type="InterPro" id="IPR000742">
    <property type="entry name" value="EGF"/>
</dbReference>
<feature type="compositionally biased region" description="Acidic residues" evidence="13">
    <location>
        <begin position="2840"/>
        <end position="2854"/>
    </location>
</feature>
<dbReference type="InterPro" id="IPR000233">
    <property type="entry name" value="Cadherin_Y-type_LIR"/>
</dbReference>
<keyword evidence="8 10" id="KW-1015">Disulfide bond</keyword>
<evidence type="ECO:0000313" key="16">
    <source>
        <dbReference type="EMBL" id="CAB3980206.1"/>
    </source>
</evidence>
<dbReference type="InterPro" id="IPR027397">
    <property type="entry name" value="Catenin-bd_sf"/>
</dbReference>
<dbReference type="Gene3D" id="2.10.25.10">
    <property type="entry name" value="Laminin"/>
    <property type="match status" value="2"/>
</dbReference>
<dbReference type="Gene3D" id="2.60.40.60">
    <property type="entry name" value="Cadherins"/>
    <property type="match status" value="15"/>
</dbReference>
<dbReference type="GO" id="GO:0016477">
    <property type="term" value="P:cell migration"/>
    <property type="evidence" value="ECO:0007669"/>
    <property type="project" value="TreeGrafter"/>
</dbReference>
<organism evidence="16 17">
    <name type="scientific">Paramuricea clavata</name>
    <name type="common">Red gorgonian</name>
    <name type="synonym">Violescent sea-whip</name>
    <dbReference type="NCBI Taxonomy" id="317549"/>
    <lineage>
        <taxon>Eukaryota</taxon>
        <taxon>Metazoa</taxon>
        <taxon>Cnidaria</taxon>
        <taxon>Anthozoa</taxon>
        <taxon>Octocorallia</taxon>
        <taxon>Malacalcyonacea</taxon>
        <taxon>Plexauridae</taxon>
        <taxon>Paramuricea</taxon>
    </lineage>
</organism>
<dbReference type="Gene3D" id="4.10.900.10">
    <property type="entry name" value="TCF3-CBD (Catenin binding domain)"/>
    <property type="match status" value="1"/>
</dbReference>
<feature type="compositionally biased region" description="Basic and acidic residues" evidence="13">
    <location>
        <begin position="2822"/>
        <end position="2832"/>
    </location>
</feature>
<dbReference type="InterPro" id="IPR002126">
    <property type="entry name" value="Cadherin-like_dom"/>
</dbReference>
<gene>
    <name evidence="16" type="ORF">PACLA_8A046104</name>
</gene>
<keyword evidence="17" id="KW-1185">Reference proteome</keyword>
<keyword evidence="10" id="KW-0245">EGF-like domain</keyword>
<dbReference type="CDD" id="cd00110">
    <property type="entry name" value="LamG"/>
    <property type="match status" value="2"/>
</dbReference>
<dbReference type="OrthoDB" id="5954590at2759"/>
<dbReference type="PROSITE" id="PS00232">
    <property type="entry name" value="CADHERIN_1"/>
    <property type="match status" value="3"/>
</dbReference>
<feature type="compositionally biased region" description="Pro residues" evidence="13">
    <location>
        <begin position="219"/>
        <end position="229"/>
    </location>
</feature>
<dbReference type="EMBL" id="CACRXK020000269">
    <property type="protein sequence ID" value="CAB3980206.1"/>
    <property type="molecule type" value="Genomic_DNA"/>
</dbReference>
<evidence type="ECO:0000256" key="12">
    <source>
        <dbReference type="RuleBase" id="RU004357"/>
    </source>
</evidence>
<evidence type="ECO:0000256" key="6">
    <source>
        <dbReference type="ARBA" id="ARBA00022989"/>
    </source>
</evidence>
<dbReference type="Pfam" id="PF02210">
    <property type="entry name" value="Laminin_G_2"/>
    <property type="match status" value="2"/>
</dbReference>
<dbReference type="SUPFAM" id="SSF49899">
    <property type="entry name" value="Concanavalin A-like lectins/glucanases"/>
    <property type="match status" value="2"/>
</dbReference>
<comment type="caution">
    <text evidence="10">Lacks conserved residue(s) required for the propagation of feature annotation.</text>
</comment>
<evidence type="ECO:0000313" key="17">
    <source>
        <dbReference type="Proteomes" id="UP001152795"/>
    </source>
</evidence>
<dbReference type="PROSITE" id="PS50025">
    <property type="entry name" value="LAM_G_DOMAIN"/>
    <property type="match status" value="2"/>
</dbReference>
<proteinExistence type="predicted"/>
<dbReference type="Gene3D" id="2.60.120.200">
    <property type="match status" value="2"/>
</dbReference>
<reference evidence="16" key="1">
    <citation type="submission" date="2020-04" db="EMBL/GenBank/DDBJ databases">
        <authorList>
            <person name="Alioto T."/>
            <person name="Alioto T."/>
            <person name="Gomez Garrido J."/>
        </authorList>
    </citation>
    <scope>NUCLEOTIDE SEQUENCE</scope>
    <source>
        <strain evidence="16">A484AB</strain>
    </source>
</reference>
<evidence type="ECO:0000256" key="4">
    <source>
        <dbReference type="ARBA" id="ARBA00022737"/>
    </source>
</evidence>
<comment type="subcellular location">
    <subcellularLocation>
        <location evidence="11">Cell membrane</location>
        <topology evidence="11">Single-pass type I membrane protein</topology>
    </subcellularLocation>
    <subcellularLocation>
        <location evidence="1">Membrane</location>
        <topology evidence="1">Single-pass membrane protein</topology>
    </subcellularLocation>
</comment>
<accession>A0A7D9HB31</accession>
<dbReference type="Pfam" id="PF00028">
    <property type="entry name" value="Cadherin"/>
    <property type="match status" value="7"/>
</dbReference>
<feature type="disulfide bond" evidence="10">
    <location>
        <begin position="2109"/>
        <end position="2118"/>
    </location>
</feature>
<evidence type="ECO:0000256" key="2">
    <source>
        <dbReference type="ARBA" id="ARBA00022692"/>
    </source>
</evidence>
<dbReference type="InterPro" id="IPR039808">
    <property type="entry name" value="Cadherin"/>
</dbReference>
<evidence type="ECO:0000256" key="14">
    <source>
        <dbReference type="SAM" id="Phobius"/>
    </source>
</evidence>
<evidence type="ECO:0000256" key="10">
    <source>
        <dbReference type="PROSITE-ProRule" id="PRU00076"/>
    </source>
</evidence>
<keyword evidence="2 11" id="KW-0812">Transmembrane</keyword>
<dbReference type="InterPro" id="IPR001791">
    <property type="entry name" value="Laminin_G"/>
</dbReference>
<dbReference type="PANTHER" id="PTHR24027">
    <property type="entry name" value="CADHERIN-23"/>
    <property type="match status" value="1"/>
</dbReference>
<evidence type="ECO:0000256" key="5">
    <source>
        <dbReference type="ARBA" id="ARBA00022837"/>
    </source>
</evidence>
<evidence type="ECO:0000256" key="7">
    <source>
        <dbReference type="ARBA" id="ARBA00023136"/>
    </source>
</evidence>
<keyword evidence="7 14" id="KW-0472">Membrane</keyword>
<dbReference type="SMART" id="SM00112">
    <property type="entry name" value="CA"/>
    <property type="match status" value="15"/>
</dbReference>
<name>A0A7D9HB31_PARCT</name>
<feature type="chain" id="PRO_5043714212" evidence="15">
    <location>
        <begin position="29"/>
        <end position="2854"/>
    </location>
</feature>
<protein>
    <submittedName>
        <fullName evidence="16">Protocadherin</fullName>
    </submittedName>
</protein>
<dbReference type="PROSITE" id="PS50268">
    <property type="entry name" value="CADHERIN_2"/>
    <property type="match status" value="15"/>
</dbReference>
<dbReference type="GO" id="GO:0016342">
    <property type="term" value="C:catenin complex"/>
    <property type="evidence" value="ECO:0007669"/>
    <property type="project" value="TreeGrafter"/>
</dbReference>
<dbReference type="GO" id="GO:0045296">
    <property type="term" value="F:cadherin binding"/>
    <property type="evidence" value="ECO:0007669"/>
    <property type="project" value="TreeGrafter"/>
</dbReference>
<dbReference type="PROSITE" id="PS01186">
    <property type="entry name" value="EGF_2"/>
    <property type="match status" value="2"/>
</dbReference>
<evidence type="ECO:0000256" key="15">
    <source>
        <dbReference type="SAM" id="SignalP"/>
    </source>
</evidence>
<evidence type="ECO:0000256" key="13">
    <source>
        <dbReference type="SAM" id="MobiDB-lite"/>
    </source>
</evidence>
<dbReference type="GO" id="GO:0007156">
    <property type="term" value="P:homophilic cell adhesion via plasma membrane adhesion molecules"/>
    <property type="evidence" value="ECO:0007669"/>
    <property type="project" value="InterPro"/>
</dbReference>
<dbReference type="InterPro" id="IPR020894">
    <property type="entry name" value="Cadherin_CS"/>
</dbReference>
<keyword evidence="3 15" id="KW-0732">Signal</keyword>
<dbReference type="PRINTS" id="PR00205">
    <property type="entry name" value="CADHERIN"/>
</dbReference>
<feature type="region of interest" description="Disordered" evidence="13">
    <location>
        <begin position="2791"/>
        <end position="2854"/>
    </location>
</feature>
<dbReference type="Pfam" id="PF01049">
    <property type="entry name" value="CADH_Y-type_LIR"/>
    <property type="match status" value="1"/>
</dbReference>
<comment type="caution">
    <text evidence="16">The sequence shown here is derived from an EMBL/GenBank/DDBJ whole genome shotgun (WGS) entry which is preliminary data.</text>
</comment>
<dbReference type="SUPFAM" id="SSF57196">
    <property type="entry name" value="EGF/Laminin"/>
    <property type="match status" value="1"/>
</dbReference>
<keyword evidence="5 9" id="KW-0106">Calcium</keyword>
<dbReference type="FunFam" id="2.60.40.60:FF:000015">
    <property type="entry name" value="FAT atypical cadherin 1"/>
    <property type="match status" value="1"/>
</dbReference>
<keyword evidence="11" id="KW-0130">Cell adhesion</keyword>
<evidence type="ECO:0000256" key="1">
    <source>
        <dbReference type="ARBA" id="ARBA00004167"/>
    </source>
</evidence>
<dbReference type="GO" id="GO:0005509">
    <property type="term" value="F:calcium ion binding"/>
    <property type="evidence" value="ECO:0007669"/>
    <property type="project" value="UniProtKB-UniRule"/>
</dbReference>
<feature type="compositionally biased region" description="Acidic residues" evidence="13">
    <location>
        <begin position="2796"/>
        <end position="2821"/>
    </location>
</feature>
<feature type="disulfide bond" evidence="10">
    <location>
        <begin position="2611"/>
        <end position="2620"/>
    </location>
</feature>
<feature type="region of interest" description="Disordered" evidence="13">
    <location>
        <begin position="211"/>
        <end position="231"/>
    </location>
</feature>
<dbReference type="SMART" id="SM00282">
    <property type="entry name" value="LamG"/>
    <property type="match status" value="2"/>
</dbReference>
<dbReference type="SUPFAM" id="SSF49313">
    <property type="entry name" value="Cadherin-like"/>
    <property type="match status" value="14"/>
</dbReference>